<keyword evidence="3" id="KW-0804">Transcription</keyword>
<dbReference type="GO" id="GO:0003677">
    <property type="term" value="F:DNA binding"/>
    <property type="evidence" value="ECO:0007669"/>
    <property type="project" value="UniProtKB-KW"/>
</dbReference>
<dbReference type="SUPFAM" id="SSF46785">
    <property type="entry name" value="Winged helix' DNA-binding domain"/>
    <property type="match status" value="1"/>
</dbReference>
<dbReference type="InterPro" id="IPR036388">
    <property type="entry name" value="WH-like_DNA-bd_sf"/>
</dbReference>
<dbReference type="PRINTS" id="PR00035">
    <property type="entry name" value="HTHGNTR"/>
</dbReference>
<dbReference type="PANTHER" id="PTHR44846">
    <property type="entry name" value="MANNOSYL-D-GLYCERATE TRANSPORT/METABOLISM SYSTEM REPRESSOR MNGR-RELATED"/>
    <property type="match status" value="1"/>
</dbReference>
<dbReference type="InterPro" id="IPR036390">
    <property type="entry name" value="WH_DNA-bd_sf"/>
</dbReference>
<keyword evidence="1" id="KW-0805">Transcription regulation</keyword>
<accession>A0AAJ2Q125</accession>
<dbReference type="GO" id="GO:0045892">
    <property type="term" value="P:negative regulation of DNA-templated transcription"/>
    <property type="evidence" value="ECO:0007669"/>
    <property type="project" value="TreeGrafter"/>
</dbReference>
<feature type="domain" description="HTH gntR-type" evidence="5">
    <location>
        <begin position="16"/>
        <end position="84"/>
    </location>
</feature>
<dbReference type="PANTHER" id="PTHR44846:SF17">
    <property type="entry name" value="GNTR-FAMILY TRANSCRIPTIONAL REGULATOR"/>
    <property type="match status" value="1"/>
</dbReference>
<comment type="caution">
    <text evidence="6">The sequence shown here is derived from an EMBL/GenBank/DDBJ whole genome shotgun (WGS) entry which is preliminary data.</text>
</comment>
<organism evidence="6 7">
    <name type="scientific">Streptomyces europaeiscabiei</name>
    <dbReference type="NCBI Taxonomy" id="146819"/>
    <lineage>
        <taxon>Bacteria</taxon>
        <taxon>Bacillati</taxon>
        <taxon>Actinomycetota</taxon>
        <taxon>Actinomycetes</taxon>
        <taxon>Kitasatosporales</taxon>
        <taxon>Streptomycetaceae</taxon>
        <taxon>Streptomyces</taxon>
    </lineage>
</organism>
<evidence type="ECO:0000313" key="6">
    <source>
        <dbReference type="EMBL" id="MDX3136772.1"/>
    </source>
</evidence>
<dbReference type="InterPro" id="IPR050679">
    <property type="entry name" value="Bact_HTH_transcr_reg"/>
</dbReference>
<feature type="region of interest" description="Disordered" evidence="4">
    <location>
        <begin position="79"/>
        <end position="100"/>
    </location>
</feature>
<evidence type="ECO:0000313" key="7">
    <source>
        <dbReference type="Proteomes" id="UP001273589"/>
    </source>
</evidence>
<dbReference type="CDD" id="cd07377">
    <property type="entry name" value="WHTH_GntR"/>
    <property type="match status" value="1"/>
</dbReference>
<dbReference type="PROSITE" id="PS50949">
    <property type="entry name" value="HTH_GNTR"/>
    <property type="match status" value="1"/>
</dbReference>
<dbReference type="AlphaFoldDB" id="A0AAJ2Q125"/>
<evidence type="ECO:0000256" key="1">
    <source>
        <dbReference type="ARBA" id="ARBA00023015"/>
    </source>
</evidence>
<dbReference type="RefSeq" id="WP_319699937.1">
    <property type="nucleotide sequence ID" value="NZ_JARAWN010000664.1"/>
</dbReference>
<name>A0AAJ2Q125_9ACTN</name>
<dbReference type="InterPro" id="IPR000524">
    <property type="entry name" value="Tscrpt_reg_HTH_GntR"/>
</dbReference>
<evidence type="ECO:0000259" key="5">
    <source>
        <dbReference type="PROSITE" id="PS50949"/>
    </source>
</evidence>
<evidence type="ECO:0000256" key="2">
    <source>
        <dbReference type="ARBA" id="ARBA00023125"/>
    </source>
</evidence>
<dbReference type="Pfam" id="PF00392">
    <property type="entry name" value="GntR"/>
    <property type="match status" value="1"/>
</dbReference>
<dbReference type="GO" id="GO:0003700">
    <property type="term" value="F:DNA-binding transcription factor activity"/>
    <property type="evidence" value="ECO:0007669"/>
    <property type="project" value="InterPro"/>
</dbReference>
<gene>
    <name evidence="6" type="ORF">PV367_44860</name>
</gene>
<dbReference type="EMBL" id="JARAWN010000664">
    <property type="protein sequence ID" value="MDX3136772.1"/>
    <property type="molecule type" value="Genomic_DNA"/>
</dbReference>
<dbReference type="Gene3D" id="1.10.10.10">
    <property type="entry name" value="Winged helix-like DNA-binding domain superfamily/Winged helix DNA-binding domain"/>
    <property type="match status" value="1"/>
</dbReference>
<dbReference type="Proteomes" id="UP001273589">
    <property type="component" value="Unassembled WGS sequence"/>
</dbReference>
<sequence length="100" mass="10578">MAADPNSSPIDPSKIAYVYMQVADHIAARIASGDLRPGARLPGERDLGTEYGVAYLTARRAIRELRERGLVVTLPAKGTFVAYPPEPDPESAGSGAGPDQ</sequence>
<protein>
    <submittedName>
        <fullName evidence="6">Winged helix-turn-helix domain-containing protein</fullName>
    </submittedName>
</protein>
<proteinExistence type="predicted"/>
<dbReference type="SMART" id="SM00345">
    <property type="entry name" value="HTH_GNTR"/>
    <property type="match status" value="1"/>
</dbReference>
<evidence type="ECO:0000256" key="4">
    <source>
        <dbReference type="SAM" id="MobiDB-lite"/>
    </source>
</evidence>
<keyword evidence="2" id="KW-0238">DNA-binding</keyword>
<reference evidence="6" key="1">
    <citation type="journal article" date="2023" name="Microb. Genom.">
        <title>Mesoterricola silvestris gen. nov., sp. nov., Mesoterricola sediminis sp. nov., Geothrix oryzae sp. nov., Geothrix edaphica sp. nov., Geothrix rubra sp. nov., and Geothrix limicola sp. nov., six novel members of Acidobacteriota isolated from soils.</title>
        <authorList>
            <person name="Weisberg A.J."/>
            <person name="Pearce E."/>
            <person name="Kramer C.G."/>
            <person name="Chang J.H."/>
            <person name="Clarke C.R."/>
        </authorList>
    </citation>
    <scope>NUCLEOTIDE SEQUENCE</scope>
    <source>
        <strain evidence="6">ND06-05F</strain>
    </source>
</reference>
<evidence type="ECO:0000256" key="3">
    <source>
        <dbReference type="ARBA" id="ARBA00023163"/>
    </source>
</evidence>